<reference evidence="1" key="1">
    <citation type="journal article" date="2020" name="Stud. Mycol.">
        <title>101 Dothideomycetes genomes: a test case for predicting lifestyles and emergence of pathogens.</title>
        <authorList>
            <person name="Haridas S."/>
            <person name="Albert R."/>
            <person name="Binder M."/>
            <person name="Bloem J."/>
            <person name="Labutti K."/>
            <person name="Salamov A."/>
            <person name="Andreopoulos B."/>
            <person name="Baker S."/>
            <person name="Barry K."/>
            <person name="Bills G."/>
            <person name="Bluhm B."/>
            <person name="Cannon C."/>
            <person name="Castanera R."/>
            <person name="Culley D."/>
            <person name="Daum C."/>
            <person name="Ezra D."/>
            <person name="Gonzalez J."/>
            <person name="Henrissat B."/>
            <person name="Kuo A."/>
            <person name="Liang C."/>
            <person name="Lipzen A."/>
            <person name="Lutzoni F."/>
            <person name="Magnuson J."/>
            <person name="Mondo S."/>
            <person name="Nolan M."/>
            <person name="Ohm R."/>
            <person name="Pangilinan J."/>
            <person name="Park H.-J."/>
            <person name="Ramirez L."/>
            <person name="Alfaro M."/>
            <person name="Sun H."/>
            <person name="Tritt A."/>
            <person name="Yoshinaga Y."/>
            <person name="Zwiers L.-H."/>
            <person name="Turgeon B."/>
            <person name="Goodwin S."/>
            <person name="Spatafora J."/>
            <person name="Crous P."/>
            <person name="Grigoriev I."/>
        </authorList>
    </citation>
    <scope>NUCLEOTIDE SEQUENCE</scope>
    <source>
        <strain evidence="1">ATCC 200398</strain>
    </source>
</reference>
<gene>
    <name evidence="1" type="ORF">BDR25DRAFT_357644</name>
</gene>
<dbReference type="EMBL" id="MU003516">
    <property type="protein sequence ID" value="KAF2468339.1"/>
    <property type="molecule type" value="Genomic_DNA"/>
</dbReference>
<protein>
    <submittedName>
        <fullName evidence="1">Uncharacterized protein</fullName>
    </submittedName>
</protein>
<comment type="caution">
    <text evidence="1">The sequence shown here is derived from an EMBL/GenBank/DDBJ whole genome shotgun (WGS) entry which is preliminary data.</text>
</comment>
<evidence type="ECO:0000313" key="1">
    <source>
        <dbReference type="EMBL" id="KAF2468339.1"/>
    </source>
</evidence>
<name>A0ACB6QMY5_9PLEO</name>
<proteinExistence type="predicted"/>
<accession>A0ACB6QMY5</accession>
<dbReference type="Proteomes" id="UP000799755">
    <property type="component" value="Unassembled WGS sequence"/>
</dbReference>
<sequence>MSRILRALAGAQSLGRSSGSGDIMFPSSQTHFIRSSEQLLPGYFILHKESISFFTKLELYCLDKVLRSKQVQYTDMVSRETRATAALPLLYCTLLSHDFKSSISFVGGHWRVQVLAGRDEGVRRFYSDASIWTSICFIDSGISEVDGRDEMMAHTSKCYTLNKPRILVGPVVLGLAGFSGIPEALQHVTCENHLLALDTLQSSHGHLENERNELWKTQPSSLYCPFFLPTV</sequence>
<organism evidence="1 2">
    <name type="scientific">Lindgomyces ingoldianus</name>
    <dbReference type="NCBI Taxonomy" id="673940"/>
    <lineage>
        <taxon>Eukaryota</taxon>
        <taxon>Fungi</taxon>
        <taxon>Dikarya</taxon>
        <taxon>Ascomycota</taxon>
        <taxon>Pezizomycotina</taxon>
        <taxon>Dothideomycetes</taxon>
        <taxon>Pleosporomycetidae</taxon>
        <taxon>Pleosporales</taxon>
        <taxon>Lindgomycetaceae</taxon>
        <taxon>Lindgomyces</taxon>
    </lineage>
</organism>
<keyword evidence="2" id="KW-1185">Reference proteome</keyword>
<evidence type="ECO:0000313" key="2">
    <source>
        <dbReference type="Proteomes" id="UP000799755"/>
    </source>
</evidence>